<dbReference type="SUPFAM" id="SSF56300">
    <property type="entry name" value="Metallo-dependent phosphatases"/>
    <property type="match status" value="1"/>
</dbReference>
<dbReference type="PANTHER" id="PTHR40942:SF4">
    <property type="entry name" value="CYTOCHROME C5"/>
    <property type="match status" value="1"/>
</dbReference>
<comment type="similarity">
    <text evidence="2">Belongs to the Ap4A hydrolase family.</text>
</comment>
<dbReference type="CDD" id="cd07422">
    <property type="entry name" value="MPP_ApaH"/>
    <property type="match status" value="1"/>
</dbReference>
<comment type="caution">
    <text evidence="10">The sequence shown here is derived from an EMBL/GenBank/DDBJ whole genome shotgun (WGS) entry which is preliminary data.</text>
</comment>
<feature type="domain" description="Calcineurin-like phosphoesterase" evidence="9">
    <location>
        <begin position="10"/>
        <end position="147"/>
    </location>
</feature>
<dbReference type="OrthoDB" id="9807890at2"/>
<evidence type="ECO:0000256" key="6">
    <source>
        <dbReference type="ARBA" id="ARBA00032248"/>
    </source>
</evidence>
<name>A0A4R5W571_9BURK</name>
<dbReference type="EC" id="3.6.1.41" evidence="3"/>
<dbReference type="RefSeq" id="WP_133326124.1">
    <property type="nucleotide sequence ID" value="NZ_SMYL01000002.1"/>
</dbReference>
<evidence type="ECO:0000313" key="10">
    <source>
        <dbReference type="EMBL" id="TDK67156.1"/>
    </source>
</evidence>
<dbReference type="InterPro" id="IPR029052">
    <property type="entry name" value="Metallo-depent_PP-like"/>
</dbReference>
<evidence type="ECO:0000259" key="9">
    <source>
        <dbReference type="Pfam" id="PF00149"/>
    </source>
</evidence>
<evidence type="ECO:0000256" key="8">
    <source>
        <dbReference type="ARBA" id="ARBA00049417"/>
    </source>
</evidence>
<proteinExistence type="inferred from homology"/>
<evidence type="ECO:0000256" key="3">
    <source>
        <dbReference type="ARBA" id="ARBA00012506"/>
    </source>
</evidence>
<evidence type="ECO:0000256" key="2">
    <source>
        <dbReference type="ARBA" id="ARBA00005419"/>
    </source>
</evidence>
<dbReference type="NCBIfam" id="TIGR00668">
    <property type="entry name" value="apaH"/>
    <property type="match status" value="1"/>
</dbReference>
<keyword evidence="11" id="KW-1185">Reference proteome</keyword>
<evidence type="ECO:0000256" key="1">
    <source>
        <dbReference type="ARBA" id="ARBA00003413"/>
    </source>
</evidence>
<gene>
    <name evidence="10" type="ORF">E2I14_05170</name>
</gene>
<accession>A0A4R5W571</accession>
<sequence length="280" mass="31387">MNPTTSTDHIYVVGDIQGCCDQLDELHALILQQDAQACLFIAGDLVNRGPKSLSTLRKLVAMGERANSVLGNHDLNLLAIAYGTHRPHKDSYLRPIIDAPDREELLGWLRHRPLAALIENHLIVHAGVLPSWTVEKTLEYAHEVELILRGPNFADFLKHMYGNEPSKWRTDLTGIDRLRCIVNVLTRLRFCTADDVMEFDSKEGLNKTPPGFAPWFTHPRQTESSTLVFGHWSALGLQVQSNLIGLDTGCVWGEKLSAMRLSDHALFQVDCPEHQKVVVS</sequence>
<protein>
    <recommendedName>
        <fullName evidence="3">bis(5'-nucleosyl)-tetraphosphatase (symmetrical)</fullName>
        <ecNumber evidence="3">3.6.1.41</ecNumber>
    </recommendedName>
    <alternativeName>
        <fullName evidence="6">Ap4A hydrolase</fullName>
    </alternativeName>
    <alternativeName>
        <fullName evidence="5">Diadenosine 5',5'''-P1,P4-tetraphosphate pyrophosphohydrolase</fullName>
    </alternativeName>
    <alternativeName>
        <fullName evidence="7">Diadenosine tetraphosphatase</fullName>
    </alternativeName>
</protein>
<dbReference type="InterPro" id="IPR004843">
    <property type="entry name" value="Calcineurin-like_PHP"/>
</dbReference>
<dbReference type="InterPro" id="IPR004617">
    <property type="entry name" value="ApaH"/>
</dbReference>
<reference evidence="10 11" key="1">
    <citation type="submission" date="2019-03" db="EMBL/GenBank/DDBJ databases">
        <title>Sapientia aquatica gen. nov., sp. nov., isolated from a crater lake.</title>
        <authorList>
            <person name="Felfoldi T."/>
            <person name="Szabo A."/>
            <person name="Toth E."/>
            <person name="Schumann P."/>
            <person name="Keki Z."/>
            <person name="Marialigeti K."/>
            <person name="Mathe I."/>
        </authorList>
    </citation>
    <scope>NUCLEOTIDE SEQUENCE [LARGE SCALE GENOMIC DNA]</scope>
    <source>
        <strain evidence="10 11">SA-152</strain>
    </source>
</reference>
<dbReference type="PANTHER" id="PTHR40942">
    <property type="match status" value="1"/>
</dbReference>
<dbReference type="Proteomes" id="UP000294829">
    <property type="component" value="Unassembled WGS sequence"/>
</dbReference>
<dbReference type="PIRSF" id="PIRSF000903">
    <property type="entry name" value="B5n-ttraPtase_sm"/>
    <property type="match status" value="1"/>
</dbReference>
<organism evidence="10 11">
    <name type="scientific">Sapientia aquatica</name>
    <dbReference type="NCBI Taxonomy" id="1549640"/>
    <lineage>
        <taxon>Bacteria</taxon>
        <taxon>Pseudomonadati</taxon>
        <taxon>Pseudomonadota</taxon>
        <taxon>Betaproteobacteria</taxon>
        <taxon>Burkholderiales</taxon>
        <taxon>Oxalobacteraceae</taxon>
        <taxon>Sapientia</taxon>
    </lineage>
</organism>
<dbReference type="Gene3D" id="3.60.21.10">
    <property type="match status" value="1"/>
</dbReference>
<dbReference type="AlphaFoldDB" id="A0A4R5W571"/>
<evidence type="ECO:0000256" key="7">
    <source>
        <dbReference type="ARBA" id="ARBA00033210"/>
    </source>
</evidence>
<evidence type="ECO:0000313" key="11">
    <source>
        <dbReference type="Proteomes" id="UP000294829"/>
    </source>
</evidence>
<dbReference type="NCBIfam" id="NF001204">
    <property type="entry name" value="PRK00166.1"/>
    <property type="match status" value="1"/>
</dbReference>
<keyword evidence="4 10" id="KW-0378">Hydrolase</keyword>
<evidence type="ECO:0000256" key="4">
    <source>
        <dbReference type="ARBA" id="ARBA00022801"/>
    </source>
</evidence>
<dbReference type="EMBL" id="SMYL01000002">
    <property type="protein sequence ID" value="TDK67156.1"/>
    <property type="molecule type" value="Genomic_DNA"/>
</dbReference>
<dbReference type="Pfam" id="PF00149">
    <property type="entry name" value="Metallophos"/>
    <property type="match status" value="1"/>
</dbReference>
<evidence type="ECO:0000256" key="5">
    <source>
        <dbReference type="ARBA" id="ARBA00031248"/>
    </source>
</evidence>
<comment type="catalytic activity">
    <reaction evidence="8">
        <text>P(1),P(4)-bis(5'-adenosyl) tetraphosphate + H2O = 2 ADP + 2 H(+)</text>
        <dbReference type="Rhea" id="RHEA:24252"/>
        <dbReference type="ChEBI" id="CHEBI:15377"/>
        <dbReference type="ChEBI" id="CHEBI:15378"/>
        <dbReference type="ChEBI" id="CHEBI:58141"/>
        <dbReference type="ChEBI" id="CHEBI:456216"/>
        <dbReference type="EC" id="3.6.1.41"/>
    </reaction>
</comment>
<comment type="function">
    <text evidence="1">Hydrolyzes diadenosine 5',5'''-P1,P4-tetraphosphate to yield ADP.</text>
</comment>
<dbReference type="GO" id="GO:0008803">
    <property type="term" value="F:bis(5'-nucleosyl)-tetraphosphatase (symmetrical) activity"/>
    <property type="evidence" value="ECO:0007669"/>
    <property type="project" value="UniProtKB-EC"/>
</dbReference>